<keyword evidence="3" id="KW-1185">Reference proteome</keyword>
<reference evidence="2" key="1">
    <citation type="submission" date="2019-03" db="EMBL/GenBank/DDBJ databases">
        <title>Long read genome sequence of the mycoparasitic Pythium oligandrum ATCC 38472 isolated from sugarbeet rhizosphere.</title>
        <authorList>
            <person name="Gaulin E."/>
        </authorList>
    </citation>
    <scope>NUCLEOTIDE SEQUENCE</scope>
    <source>
        <strain evidence="2">ATCC 38472_TT</strain>
    </source>
</reference>
<dbReference type="AlphaFoldDB" id="A0A8K1FEB0"/>
<evidence type="ECO:0000256" key="1">
    <source>
        <dbReference type="SAM" id="Phobius"/>
    </source>
</evidence>
<organism evidence="2 3">
    <name type="scientific">Pythium oligandrum</name>
    <name type="common">Mycoparasitic fungus</name>
    <dbReference type="NCBI Taxonomy" id="41045"/>
    <lineage>
        <taxon>Eukaryota</taxon>
        <taxon>Sar</taxon>
        <taxon>Stramenopiles</taxon>
        <taxon>Oomycota</taxon>
        <taxon>Peronosporomycetes</taxon>
        <taxon>Pythiales</taxon>
        <taxon>Pythiaceae</taxon>
        <taxon>Pythium</taxon>
    </lineage>
</organism>
<keyword evidence="1" id="KW-0812">Transmembrane</keyword>
<dbReference type="EMBL" id="SPLM01000147">
    <property type="protein sequence ID" value="TMW55693.1"/>
    <property type="molecule type" value="Genomic_DNA"/>
</dbReference>
<evidence type="ECO:0000313" key="3">
    <source>
        <dbReference type="Proteomes" id="UP000794436"/>
    </source>
</evidence>
<accession>A0A8K1FEB0</accession>
<evidence type="ECO:0000313" key="2">
    <source>
        <dbReference type="EMBL" id="TMW55693.1"/>
    </source>
</evidence>
<comment type="caution">
    <text evidence="2">The sequence shown here is derived from an EMBL/GenBank/DDBJ whole genome shotgun (WGS) entry which is preliminary data.</text>
</comment>
<keyword evidence="1" id="KW-1133">Transmembrane helix</keyword>
<dbReference type="PANTHER" id="PTHR35465">
    <property type="entry name" value="CAVEOLIN-1 PROTEIN"/>
    <property type="match status" value="1"/>
</dbReference>
<dbReference type="PANTHER" id="PTHR35465:SF1">
    <property type="entry name" value="PHOSPHATIDYLINOSITOL-GLYCAN BIOSYNTHESIS CLASS X PROTEIN"/>
    <property type="match status" value="1"/>
</dbReference>
<gene>
    <name evidence="2" type="ORF">Poli38472_010575</name>
</gene>
<proteinExistence type="predicted"/>
<sequence length="181" mass="20913">MPCGTTQVYHVHNLDSHKVYDVKISYPASIPTIFTIDAQQLLVNGENEPKSTRRRLNTAKLRLLPSELLRKWHATASKETQARYRLETLDSQSFVVEIAVRADVEGVSPTLDLSKRQCVYNIVVEEMLFAAFPHDTLILIAWLLFLLFVTARFVYPYVYRKISLELDEDKKITNELRTKKS</sequence>
<protein>
    <submittedName>
        <fullName evidence="2">Uncharacterized protein</fullName>
    </submittedName>
</protein>
<keyword evidence="1" id="KW-0472">Membrane</keyword>
<name>A0A8K1FEB0_PYTOL</name>
<dbReference type="OrthoDB" id="3360032at2759"/>
<dbReference type="Proteomes" id="UP000794436">
    <property type="component" value="Unassembled WGS sequence"/>
</dbReference>
<feature type="transmembrane region" description="Helical" evidence="1">
    <location>
        <begin position="137"/>
        <end position="155"/>
    </location>
</feature>